<protein>
    <submittedName>
        <fullName evidence="1">Uncharacterized protein</fullName>
    </submittedName>
</protein>
<comment type="caution">
    <text evidence="1">The sequence shown here is derived from an EMBL/GenBank/DDBJ whole genome shotgun (WGS) entry which is preliminary data.</text>
</comment>
<dbReference type="EMBL" id="CAJOBI010364662">
    <property type="protein sequence ID" value="CAF5227715.1"/>
    <property type="molecule type" value="Genomic_DNA"/>
</dbReference>
<name>A0A8S3KGL7_9BILA</name>
<dbReference type="EMBL" id="CAJOBJ010379896">
    <property type="protein sequence ID" value="CAF5227054.1"/>
    <property type="molecule type" value="Genomic_DNA"/>
</dbReference>
<evidence type="ECO:0000313" key="2">
    <source>
        <dbReference type="EMBL" id="CAF5227715.1"/>
    </source>
</evidence>
<dbReference type="AlphaFoldDB" id="A0A8S3KGL7"/>
<gene>
    <name evidence="1" type="ORF">GIL414_LOCUS87442</name>
    <name evidence="2" type="ORF">SMN809_LOCUS85405</name>
</gene>
<sequence length="116" mass="12964">MCIRVVSSKSFGVTGSTGETPVLHDLLAARVSDKALSSSDNYVFHLRKPAVADSLRMLVSKIDNTQQQEKLYSLLKHFHKTFNTTKHSIAHTRIEHVINTVPHSPPASRPYTQPDK</sequence>
<organism evidence="1 3">
    <name type="scientific">Rotaria magnacalcarata</name>
    <dbReference type="NCBI Taxonomy" id="392030"/>
    <lineage>
        <taxon>Eukaryota</taxon>
        <taxon>Metazoa</taxon>
        <taxon>Spiralia</taxon>
        <taxon>Gnathifera</taxon>
        <taxon>Rotifera</taxon>
        <taxon>Eurotatoria</taxon>
        <taxon>Bdelloidea</taxon>
        <taxon>Philodinida</taxon>
        <taxon>Philodinidae</taxon>
        <taxon>Rotaria</taxon>
    </lineage>
</organism>
<dbReference type="Proteomes" id="UP000676336">
    <property type="component" value="Unassembled WGS sequence"/>
</dbReference>
<proteinExistence type="predicted"/>
<evidence type="ECO:0000313" key="1">
    <source>
        <dbReference type="EMBL" id="CAF5227054.1"/>
    </source>
</evidence>
<reference evidence="1" key="1">
    <citation type="submission" date="2021-02" db="EMBL/GenBank/DDBJ databases">
        <authorList>
            <person name="Nowell W R."/>
        </authorList>
    </citation>
    <scope>NUCLEOTIDE SEQUENCE</scope>
</reference>
<feature type="non-terminal residue" evidence="1">
    <location>
        <position position="1"/>
    </location>
</feature>
<evidence type="ECO:0000313" key="3">
    <source>
        <dbReference type="Proteomes" id="UP000681720"/>
    </source>
</evidence>
<accession>A0A8S3KGL7</accession>
<dbReference type="Proteomes" id="UP000681720">
    <property type="component" value="Unassembled WGS sequence"/>
</dbReference>